<keyword evidence="4" id="KW-0963">Cytoplasm</keyword>
<dbReference type="AlphaFoldDB" id="A0A8X6MLM8"/>
<evidence type="ECO:0000313" key="9">
    <source>
        <dbReference type="Proteomes" id="UP000887013"/>
    </source>
</evidence>
<reference evidence="8" key="1">
    <citation type="submission" date="2020-08" db="EMBL/GenBank/DDBJ databases">
        <title>Multicomponent nature underlies the extraordinary mechanical properties of spider dragline silk.</title>
        <authorList>
            <person name="Kono N."/>
            <person name="Nakamura H."/>
            <person name="Mori M."/>
            <person name="Yoshida Y."/>
            <person name="Ohtoshi R."/>
            <person name="Malay A.D."/>
            <person name="Moran D.A.P."/>
            <person name="Tomita M."/>
            <person name="Numata K."/>
            <person name="Arakawa K."/>
        </authorList>
    </citation>
    <scope>NUCLEOTIDE SEQUENCE</scope>
</reference>
<dbReference type="EMBL" id="BMAW01094310">
    <property type="protein sequence ID" value="GFS64797.1"/>
    <property type="molecule type" value="Genomic_DNA"/>
</dbReference>
<keyword evidence="5" id="KW-0472">Membrane</keyword>
<dbReference type="GO" id="GO:0046854">
    <property type="term" value="P:phosphatidylinositol phosphate biosynthetic process"/>
    <property type="evidence" value="ECO:0007669"/>
    <property type="project" value="TreeGrafter"/>
</dbReference>
<dbReference type="Proteomes" id="UP000887013">
    <property type="component" value="Unassembled WGS sequence"/>
</dbReference>
<dbReference type="GO" id="GO:0072659">
    <property type="term" value="P:protein localization to plasma membrane"/>
    <property type="evidence" value="ECO:0007669"/>
    <property type="project" value="TreeGrafter"/>
</dbReference>
<evidence type="ECO:0000256" key="4">
    <source>
        <dbReference type="ARBA" id="ARBA00022490"/>
    </source>
</evidence>
<dbReference type="PANTHER" id="PTHR31220:SF1">
    <property type="entry name" value="GH21176P"/>
    <property type="match status" value="1"/>
</dbReference>
<feature type="region of interest" description="Disordered" evidence="7">
    <location>
        <begin position="422"/>
        <end position="498"/>
    </location>
</feature>
<evidence type="ECO:0000256" key="7">
    <source>
        <dbReference type="SAM" id="MobiDB-lite"/>
    </source>
</evidence>
<keyword evidence="3" id="KW-1003">Cell membrane</keyword>
<evidence type="ECO:0000313" key="8">
    <source>
        <dbReference type="EMBL" id="GFS64797.1"/>
    </source>
</evidence>
<dbReference type="GO" id="GO:0005886">
    <property type="term" value="C:plasma membrane"/>
    <property type="evidence" value="ECO:0007669"/>
    <property type="project" value="UniProtKB-SubCell"/>
</dbReference>
<comment type="subcellular location">
    <subcellularLocation>
        <location evidence="1">Cell membrane</location>
    </subcellularLocation>
    <subcellularLocation>
        <location evidence="2">Cytoplasm</location>
        <location evidence="2">Cytosol</location>
    </subcellularLocation>
</comment>
<evidence type="ECO:0000256" key="1">
    <source>
        <dbReference type="ARBA" id="ARBA00004236"/>
    </source>
</evidence>
<evidence type="ECO:0000256" key="5">
    <source>
        <dbReference type="ARBA" id="ARBA00023136"/>
    </source>
</evidence>
<dbReference type="Pfam" id="PF09790">
    <property type="entry name" value="Hyccin"/>
    <property type="match status" value="1"/>
</dbReference>
<dbReference type="OrthoDB" id="18937at2759"/>
<keyword evidence="9" id="KW-1185">Reference proteome</keyword>
<dbReference type="InterPro" id="IPR018619">
    <property type="entry name" value="Hyccin"/>
</dbReference>
<comment type="caution">
    <text evidence="8">The sequence shown here is derived from an EMBL/GenBank/DDBJ whole genome shotgun (WGS) entry which is preliminary data.</text>
</comment>
<gene>
    <name evidence="8" type="primary">FAM126A</name>
    <name evidence="8" type="ORF">NPIL_121181</name>
</gene>
<protein>
    <submittedName>
        <fullName evidence="8">Hyccin</fullName>
    </submittedName>
</protein>
<evidence type="ECO:0000256" key="2">
    <source>
        <dbReference type="ARBA" id="ARBA00004514"/>
    </source>
</evidence>
<comment type="similarity">
    <text evidence="6">Belongs to the Hyccin family.</text>
</comment>
<dbReference type="PANTHER" id="PTHR31220">
    <property type="entry name" value="HYCCIN RELATED"/>
    <property type="match status" value="1"/>
</dbReference>
<name>A0A8X6MLM8_NEPPI</name>
<organism evidence="8 9">
    <name type="scientific">Nephila pilipes</name>
    <name type="common">Giant wood spider</name>
    <name type="synonym">Nephila maculata</name>
    <dbReference type="NCBI Taxonomy" id="299642"/>
    <lineage>
        <taxon>Eukaryota</taxon>
        <taxon>Metazoa</taxon>
        <taxon>Ecdysozoa</taxon>
        <taxon>Arthropoda</taxon>
        <taxon>Chelicerata</taxon>
        <taxon>Arachnida</taxon>
        <taxon>Araneae</taxon>
        <taxon>Araneomorphae</taxon>
        <taxon>Entelegynae</taxon>
        <taxon>Araneoidea</taxon>
        <taxon>Nephilidae</taxon>
        <taxon>Nephila</taxon>
    </lineage>
</organism>
<sequence>MNSHRTRSSHFLGCLFHSTYLGQPIKLPLNILPIHQKSQTQQLLYLRRSPKQLQSCLFPVICNSQWETSLKNYLPMRFQPLECFLYIRHFICDNAGRGMAETIVREWIADYKSLRSAEIHSFSCTISQNNELIQAVFTVLEEKRYHEEFLESVCQQFFSFYRSREENLQNFARQYIPTLIGLYLSCVAKGNRKHVHCVEVVLLGIYNLEVIDSSGKSACLSFRIPLLSKPSIYHEPMSLSHTILSERALSTLEYAETRTITVGPYAEVEKINASNRLLVMTVLMWLYNQNIGSMATFSHMSVCKMCSRVVKQGFNRTSRPNYGSECSSGYNNPHPRPIARIPLSSPFLLEVTNAIRNSLKSNQSGQPCDGPMGISVALSPTTVVSTVSRAITNASFRAKKLPDDIPIQESENNENHLSAINEESEEAENQQTNHKSKKHGNNSGGFASGITKVGVLQLRKGKDKKKDRDSLSGDTLDNGKVNGKTNDFPVASNGDDLEVRFSNGDQVSYRNSYPCRTDLPTPKSPIGNNIPSEDGFDFKDSLNNAKYVNHSNPGSEVVITNEGCVLKSILHRSESSNGIQNSSLQTAV</sequence>
<evidence type="ECO:0000256" key="6">
    <source>
        <dbReference type="ARBA" id="ARBA00034482"/>
    </source>
</evidence>
<accession>A0A8X6MLM8</accession>
<evidence type="ECO:0000256" key="3">
    <source>
        <dbReference type="ARBA" id="ARBA00022475"/>
    </source>
</evidence>
<dbReference type="GO" id="GO:0005829">
    <property type="term" value="C:cytosol"/>
    <property type="evidence" value="ECO:0007669"/>
    <property type="project" value="UniProtKB-SubCell"/>
</dbReference>
<proteinExistence type="inferred from homology"/>